<feature type="region of interest" description="Disordered" evidence="1">
    <location>
        <begin position="95"/>
        <end position="123"/>
    </location>
</feature>
<reference evidence="2 3" key="1">
    <citation type="submission" date="2016-09" db="EMBL/GenBank/DDBJ databases">
        <title>Extensive genetic diversity and differential bi-allelic expression allows diatom success in the polar Southern Ocean.</title>
        <authorList>
            <consortium name="DOE Joint Genome Institute"/>
            <person name="Mock T."/>
            <person name="Otillar R.P."/>
            <person name="Strauss J."/>
            <person name="Dupont C."/>
            <person name="Frickenhaus S."/>
            <person name="Maumus F."/>
            <person name="Mcmullan M."/>
            <person name="Sanges R."/>
            <person name="Schmutz J."/>
            <person name="Toseland A."/>
            <person name="Valas R."/>
            <person name="Veluchamy A."/>
            <person name="Ward B.J."/>
            <person name="Allen A."/>
            <person name="Barry K."/>
            <person name="Falciatore A."/>
            <person name="Ferrante M."/>
            <person name="Fortunato A.E."/>
            <person name="Gloeckner G."/>
            <person name="Gruber A."/>
            <person name="Hipkin R."/>
            <person name="Janech M."/>
            <person name="Kroth P."/>
            <person name="Leese F."/>
            <person name="Lindquist E."/>
            <person name="Lyon B.R."/>
            <person name="Martin J."/>
            <person name="Mayer C."/>
            <person name="Parker M."/>
            <person name="Quesneville H."/>
            <person name="Raymond J."/>
            <person name="Uhlig C."/>
            <person name="Valentin K.U."/>
            <person name="Worden A.Z."/>
            <person name="Armbrust E.V."/>
            <person name="Bowler C."/>
            <person name="Green B."/>
            <person name="Moulton V."/>
            <person name="Van Oosterhout C."/>
            <person name="Grigoriev I."/>
        </authorList>
    </citation>
    <scope>NUCLEOTIDE SEQUENCE [LARGE SCALE GENOMIC DNA]</scope>
    <source>
        <strain evidence="2 3">CCMP1102</strain>
    </source>
</reference>
<keyword evidence="3" id="KW-1185">Reference proteome</keyword>
<dbReference type="KEGG" id="fcy:FRACYDRAFT_237100"/>
<dbReference type="PANTHER" id="PTHR36911">
    <property type="entry name" value="LIM ZINC-BINDING DOMAIN-CONTAINING PROTEIN-RELATED"/>
    <property type="match status" value="1"/>
</dbReference>
<feature type="compositionally biased region" description="Basic and acidic residues" evidence="1">
    <location>
        <begin position="98"/>
        <end position="109"/>
    </location>
</feature>
<feature type="region of interest" description="Disordered" evidence="1">
    <location>
        <begin position="438"/>
        <end position="460"/>
    </location>
</feature>
<evidence type="ECO:0000313" key="3">
    <source>
        <dbReference type="Proteomes" id="UP000095751"/>
    </source>
</evidence>
<dbReference type="InParanoid" id="A0A1E7FKW7"/>
<dbReference type="OrthoDB" id="49482at2759"/>
<protein>
    <submittedName>
        <fullName evidence="2">Uncharacterized protein</fullName>
    </submittedName>
</protein>
<feature type="region of interest" description="Disordered" evidence="1">
    <location>
        <begin position="338"/>
        <end position="365"/>
    </location>
</feature>
<evidence type="ECO:0000313" key="2">
    <source>
        <dbReference type="EMBL" id="OEU18819.1"/>
    </source>
</evidence>
<gene>
    <name evidence="2" type="ORF">FRACYDRAFT_237100</name>
</gene>
<accession>A0A1E7FKW7</accession>
<feature type="region of interest" description="Disordered" evidence="1">
    <location>
        <begin position="18"/>
        <end position="37"/>
    </location>
</feature>
<feature type="compositionally biased region" description="Low complexity" evidence="1">
    <location>
        <begin position="450"/>
        <end position="460"/>
    </location>
</feature>
<organism evidence="2 3">
    <name type="scientific">Fragilariopsis cylindrus CCMP1102</name>
    <dbReference type="NCBI Taxonomy" id="635003"/>
    <lineage>
        <taxon>Eukaryota</taxon>
        <taxon>Sar</taxon>
        <taxon>Stramenopiles</taxon>
        <taxon>Ochrophyta</taxon>
        <taxon>Bacillariophyta</taxon>
        <taxon>Bacillariophyceae</taxon>
        <taxon>Bacillariophycidae</taxon>
        <taxon>Bacillariales</taxon>
        <taxon>Bacillariaceae</taxon>
        <taxon>Fragilariopsis</taxon>
    </lineage>
</organism>
<sequence>MKIITEDSLPSSVLFKYKNNNKNKNNDNDNTGNVIKHGDGKGYDSLLEEWSIALRYIHDLLPHIIDTPFEIHSIAKRILMQELCYAHNKKLRLSTNNDSRKSDTNKDNADLDGTNNNSNNNTTSQFSNSLSIMYDTIQSISTTFFNRFDNILCSGNDELTSLWMAPYLRLQPSIKEEEEEEDNNSRNNNDDDDTNFMIYKDNISWWMIHHNNNCNEPQERIANMDTSISRVGLALFAMKAFHYKKRPMVYHPRYIWIVWFPHLIALLKKSSGSSSSPSVVLLENESISFLQSLIQIIPEQFLVLDEERKIYDESDASSLELFHLLSNRLTARISKTTTTSLTATEEEDENEEKEHSSFSLSSSNNNGEVEFKLRSQYIVGLIKNLLDRFTTISRYWNKTEQTLINVNDLINYDVEITIGAITMIQMWSSSTVKKNGRKFLPASDDKGNNDRSNYNNNNENNINIGNIGDELQGFYNVLKKQLNYWSENNDTNNNVVVPHHHYRLFLLDSAISHTINTIF</sequence>
<dbReference type="Proteomes" id="UP000095751">
    <property type="component" value="Unassembled WGS sequence"/>
</dbReference>
<proteinExistence type="predicted"/>
<dbReference type="EMBL" id="KV784356">
    <property type="protein sequence ID" value="OEU18819.1"/>
    <property type="molecule type" value="Genomic_DNA"/>
</dbReference>
<feature type="compositionally biased region" description="Low complexity" evidence="1">
    <location>
        <begin position="114"/>
        <end position="123"/>
    </location>
</feature>
<name>A0A1E7FKW7_9STRA</name>
<evidence type="ECO:0000256" key="1">
    <source>
        <dbReference type="SAM" id="MobiDB-lite"/>
    </source>
</evidence>
<dbReference type="AlphaFoldDB" id="A0A1E7FKW7"/>